<dbReference type="PRINTS" id="PR01022">
    <property type="entry name" value="OUTRMMBRANEA"/>
</dbReference>
<dbReference type="GO" id="GO:0009279">
    <property type="term" value="C:cell outer membrane"/>
    <property type="evidence" value="ECO:0007669"/>
    <property type="project" value="UniProtKB-SubCell"/>
</dbReference>
<dbReference type="Gene3D" id="3.30.1330.60">
    <property type="entry name" value="OmpA-like domain"/>
    <property type="match status" value="1"/>
</dbReference>
<evidence type="ECO:0000313" key="9">
    <source>
        <dbReference type="Proteomes" id="UP000001880"/>
    </source>
</evidence>
<dbReference type="eggNOG" id="COG0715">
    <property type="taxonomic scope" value="Bacteria"/>
</dbReference>
<dbReference type="Gene3D" id="3.40.190.10">
    <property type="entry name" value="Periplasmic binding protein-like II"/>
    <property type="match status" value="1"/>
</dbReference>
<dbReference type="eggNOG" id="COG2885">
    <property type="taxonomic scope" value="Bacteria"/>
</dbReference>
<evidence type="ECO:0000256" key="2">
    <source>
        <dbReference type="ARBA" id="ARBA00023136"/>
    </source>
</evidence>
<keyword evidence="2 4" id="KW-0472">Membrane</keyword>
<evidence type="ECO:0000313" key="8">
    <source>
        <dbReference type="EMBL" id="ACY17574.1"/>
    </source>
</evidence>
<accession>D0LVL3</accession>
<dbReference type="Pfam" id="PF09084">
    <property type="entry name" value="NMT1"/>
    <property type="match status" value="1"/>
</dbReference>
<comment type="subcellular location">
    <subcellularLocation>
        <location evidence="1">Cell outer membrane</location>
    </subcellularLocation>
</comment>
<feature type="region of interest" description="Disordered" evidence="5">
    <location>
        <begin position="499"/>
        <end position="524"/>
    </location>
</feature>
<dbReference type="PANTHER" id="PTHR30329:SF21">
    <property type="entry name" value="LIPOPROTEIN YIAD-RELATED"/>
    <property type="match status" value="1"/>
</dbReference>
<keyword evidence="9" id="KW-1185">Reference proteome</keyword>
<dbReference type="GO" id="GO:0015288">
    <property type="term" value="F:porin activity"/>
    <property type="evidence" value="ECO:0007669"/>
    <property type="project" value="InterPro"/>
</dbReference>
<feature type="domain" description="OmpA-like" evidence="7">
    <location>
        <begin position="414"/>
        <end position="532"/>
    </location>
</feature>
<dbReference type="InterPro" id="IPR015168">
    <property type="entry name" value="SsuA/THI5"/>
</dbReference>
<dbReference type="CDD" id="cd07185">
    <property type="entry name" value="OmpA_C-like"/>
    <property type="match status" value="1"/>
</dbReference>
<gene>
    <name evidence="8" type="ordered locus">Hoch_5086</name>
</gene>
<dbReference type="SUPFAM" id="SSF53850">
    <property type="entry name" value="Periplasmic binding protein-like II"/>
    <property type="match status" value="1"/>
</dbReference>
<dbReference type="InterPro" id="IPR050330">
    <property type="entry name" value="Bact_OuterMem_StrucFunc"/>
</dbReference>
<dbReference type="RefSeq" id="WP_012830166.1">
    <property type="nucleotide sequence ID" value="NC_013440.1"/>
</dbReference>
<evidence type="ECO:0000256" key="6">
    <source>
        <dbReference type="SAM" id="Phobius"/>
    </source>
</evidence>
<feature type="transmembrane region" description="Helical" evidence="6">
    <location>
        <begin position="12"/>
        <end position="29"/>
    </location>
</feature>
<name>D0LVL3_HALO1</name>
<evidence type="ECO:0000256" key="3">
    <source>
        <dbReference type="ARBA" id="ARBA00023237"/>
    </source>
</evidence>
<dbReference type="PRINTS" id="PR01021">
    <property type="entry name" value="OMPADOMAIN"/>
</dbReference>
<dbReference type="Pfam" id="PF00691">
    <property type="entry name" value="OmpA"/>
    <property type="match status" value="1"/>
</dbReference>
<keyword evidence="6" id="KW-0812">Transmembrane</keyword>
<dbReference type="Proteomes" id="UP000001880">
    <property type="component" value="Chromosome"/>
</dbReference>
<dbReference type="EMBL" id="CP001804">
    <property type="protein sequence ID" value="ACY17574.1"/>
    <property type="molecule type" value="Genomic_DNA"/>
</dbReference>
<feature type="region of interest" description="Disordered" evidence="5">
    <location>
        <begin position="41"/>
        <end position="62"/>
    </location>
</feature>
<evidence type="ECO:0000256" key="1">
    <source>
        <dbReference type="ARBA" id="ARBA00004442"/>
    </source>
</evidence>
<proteinExistence type="predicted"/>
<keyword evidence="6" id="KW-1133">Transmembrane helix</keyword>
<dbReference type="PANTHER" id="PTHR30329">
    <property type="entry name" value="STATOR ELEMENT OF FLAGELLAR MOTOR COMPLEX"/>
    <property type="match status" value="1"/>
</dbReference>
<feature type="compositionally biased region" description="Low complexity" evidence="5">
    <location>
        <begin position="47"/>
        <end position="61"/>
    </location>
</feature>
<dbReference type="InterPro" id="IPR006664">
    <property type="entry name" value="OMP_bac"/>
</dbReference>
<evidence type="ECO:0000256" key="4">
    <source>
        <dbReference type="PROSITE-ProRule" id="PRU00473"/>
    </source>
</evidence>
<dbReference type="STRING" id="502025.Hoch_5086"/>
<dbReference type="InterPro" id="IPR006665">
    <property type="entry name" value="OmpA-like"/>
</dbReference>
<evidence type="ECO:0000256" key="5">
    <source>
        <dbReference type="SAM" id="MobiDB-lite"/>
    </source>
</evidence>
<dbReference type="HOGENOM" id="CLU_510713_0_0_7"/>
<dbReference type="AlphaFoldDB" id="D0LVL3"/>
<dbReference type="InterPro" id="IPR002368">
    <property type="entry name" value="OmpA"/>
</dbReference>
<dbReference type="KEGG" id="hoh:Hoch_5086"/>
<dbReference type="PROSITE" id="PS51123">
    <property type="entry name" value="OMPA_2"/>
    <property type="match status" value="1"/>
</dbReference>
<evidence type="ECO:0000259" key="7">
    <source>
        <dbReference type="PROSITE" id="PS51123"/>
    </source>
</evidence>
<feature type="compositionally biased region" description="Polar residues" evidence="5">
    <location>
        <begin position="502"/>
        <end position="514"/>
    </location>
</feature>
<sequence length="533" mass="57909">MAKVKLKPAAKILIVIIVLAAGFALYNFVLKDMLAKGGGGGDGGGDEVANGDGDTGNTGNTGKKDVYRVALSEWPGHMPMVIGNGGLKTQAGSAADREGIKLEIVFIEDPIKKNAALQNGSVDFVWQVVDEMPINMGGYKQSGVEPRAFLQLDWSRGGDACVASKEIETVEDILGHKSAMMMFSPDHTVFEFMINNSRLTPDQIAQVRQDTSFSMDDFTYGRVLFVQNKVDVACLWEPDVTLALEGRPGAHRLFSTADATELIADVLLTRQDTLASNQDVAEKVAKVWFAGVEQAESDRQAAARLIAQVVPRFRDELGVDGTLGAFEWVKWTNLSDNARFFGVSGGQVAFDRVYNQADGVWTQYPKAEITDRFAPSALRNDKIVAELWENRPDDEPVAATTRPEPEYKPEVADTGRAVFTKPVTINFDTGQSALDPESMHLLNTQVLPQLEMAGGMYVRIEGNTDNVGDKRGNQALSEARAQSVLDYLVQKGINAKRLSARGNGSDSPVASNKTADGRAANRRTDIVFISGQE</sequence>
<keyword evidence="3" id="KW-0998">Cell outer membrane</keyword>
<dbReference type="SUPFAM" id="SSF103088">
    <property type="entry name" value="OmpA-like"/>
    <property type="match status" value="1"/>
</dbReference>
<dbReference type="OrthoDB" id="9805566at2"/>
<dbReference type="InterPro" id="IPR036737">
    <property type="entry name" value="OmpA-like_sf"/>
</dbReference>
<reference evidence="8 9" key="1">
    <citation type="journal article" date="2010" name="Stand. Genomic Sci.">
        <title>Complete genome sequence of Haliangium ochraceum type strain (SMP-2).</title>
        <authorList>
            <consortium name="US DOE Joint Genome Institute (JGI-PGF)"/>
            <person name="Ivanova N."/>
            <person name="Daum C."/>
            <person name="Lang E."/>
            <person name="Abt B."/>
            <person name="Kopitz M."/>
            <person name="Saunders E."/>
            <person name="Lapidus A."/>
            <person name="Lucas S."/>
            <person name="Glavina Del Rio T."/>
            <person name="Nolan M."/>
            <person name="Tice H."/>
            <person name="Copeland A."/>
            <person name="Cheng J.F."/>
            <person name="Chen F."/>
            <person name="Bruce D."/>
            <person name="Goodwin L."/>
            <person name="Pitluck S."/>
            <person name="Mavromatis K."/>
            <person name="Pati A."/>
            <person name="Mikhailova N."/>
            <person name="Chen A."/>
            <person name="Palaniappan K."/>
            <person name="Land M."/>
            <person name="Hauser L."/>
            <person name="Chang Y.J."/>
            <person name="Jeffries C.D."/>
            <person name="Detter J.C."/>
            <person name="Brettin T."/>
            <person name="Rohde M."/>
            <person name="Goker M."/>
            <person name="Bristow J."/>
            <person name="Markowitz V."/>
            <person name="Eisen J.A."/>
            <person name="Hugenholtz P."/>
            <person name="Kyrpides N.C."/>
            <person name="Klenk H.P."/>
        </authorList>
    </citation>
    <scope>NUCLEOTIDE SEQUENCE [LARGE SCALE GENOMIC DNA]</scope>
    <source>
        <strain evidence="9">DSM 14365 / CIP 107738 / JCM 11303 / AJ 13395 / SMP-2</strain>
    </source>
</reference>
<organism evidence="8 9">
    <name type="scientific">Haliangium ochraceum (strain DSM 14365 / JCM 11303 / SMP-2)</name>
    <dbReference type="NCBI Taxonomy" id="502025"/>
    <lineage>
        <taxon>Bacteria</taxon>
        <taxon>Pseudomonadati</taxon>
        <taxon>Myxococcota</taxon>
        <taxon>Polyangia</taxon>
        <taxon>Haliangiales</taxon>
        <taxon>Kofleriaceae</taxon>
        <taxon>Haliangium</taxon>
    </lineage>
</organism>
<protein>
    <submittedName>
        <fullName evidence="8">OmpA/MotB domain protein</fullName>
    </submittedName>
</protein>